<keyword evidence="2" id="KW-1185">Reference proteome</keyword>
<evidence type="ECO:0000313" key="2">
    <source>
        <dbReference type="Proteomes" id="UP001177670"/>
    </source>
</evidence>
<gene>
    <name evidence="1" type="ORF">K0M31_009143</name>
</gene>
<dbReference type="InterPro" id="IPR036179">
    <property type="entry name" value="Ig-like_dom_sf"/>
</dbReference>
<name>A0AA40FPT6_9HYME</name>
<dbReference type="EMBL" id="JAHYIQ010000022">
    <property type="protein sequence ID" value="KAK1122699.1"/>
    <property type="molecule type" value="Genomic_DNA"/>
</dbReference>
<dbReference type="PANTHER" id="PTHR21261:SF17">
    <property type="entry name" value="BEAT VI"/>
    <property type="match status" value="1"/>
</dbReference>
<dbReference type="AlphaFoldDB" id="A0AA40FPT6"/>
<sequence>MVTHIEQRPGGATGLKDLTINVPSVVRSGDTVTLSCHYDLEGLALYSLQWFLEVTEFYRYLPDGDPPYRTFNIDGIHVNVSVTLLLLSLKLIRVRWPVPFQT</sequence>
<evidence type="ECO:0000313" key="1">
    <source>
        <dbReference type="EMBL" id="KAK1122699.1"/>
    </source>
</evidence>
<accession>A0AA40FPT6</accession>
<dbReference type="SUPFAM" id="SSF48726">
    <property type="entry name" value="Immunoglobulin"/>
    <property type="match status" value="1"/>
</dbReference>
<reference evidence="1" key="1">
    <citation type="submission" date="2021-10" db="EMBL/GenBank/DDBJ databases">
        <title>Melipona bicolor Genome sequencing and assembly.</title>
        <authorList>
            <person name="Araujo N.S."/>
            <person name="Arias M.C."/>
        </authorList>
    </citation>
    <scope>NUCLEOTIDE SEQUENCE</scope>
    <source>
        <strain evidence="1">USP_2M_L1-L4_2017</strain>
        <tissue evidence="1">Whole body</tissue>
    </source>
</reference>
<dbReference type="PANTHER" id="PTHR21261">
    <property type="entry name" value="BEAT PROTEIN"/>
    <property type="match status" value="1"/>
</dbReference>
<evidence type="ECO:0008006" key="3">
    <source>
        <dbReference type="Google" id="ProtNLM"/>
    </source>
</evidence>
<comment type="caution">
    <text evidence="1">The sequence shown here is derived from an EMBL/GenBank/DDBJ whole genome shotgun (WGS) entry which is preliminary data.</text>
</comment>
<dbReference type="Proteomes" id="UP001177670">
    <property type="component" value="Unassembled WGS sequence"/>
</dbReference>
<protein>
    <recommendedName>
        <fullName evidence="3">Ig-like domain-containing protein</fullName>
    </recommendedName>
</protein>
<organism evidence="1 2">
    <name type="scientific">Melipona bicolor</name>
    <dbReference type="NCBI Taxonomy" id="60889"/>
    <lineage>
        <taxon>Eukaryota</taxon>
        <taxon>Metazoa</taxon>
        <taxon>Ecdysozoa</taxon>
        <taxon>Arthropoda</taxon>
        <taxon>Hexapoda</taxon>
        <taxon>Insecta</taxon>
        <taxon>Pterygota</taxon>
        <taxon>Neoptera</taxon>
        <taxon>Endopterygota</taxon>
        <taxon>Hymenoptera</taxon>
        <taxon>Apocrita</taxon>
        <taxon>Aculeata</taxon>
        <taxon>Apoidea</taxon>
        <taxon>Anthophila</taxon>
        <taxon>Apidae</taxon>
        <taxon>Melipona</taxon>
    </lineage>
</organism>
<proteinExistence type="predicted"/>